<gene>
    <name evidence="3" type="ORF">RN001_014684</name>
</gene>
<keyword evidence="1" id="KW-1133">Transmembrane helix</keyword>
<protein>
    <submittedName>
        <fullName evidence="3">Uncharacterized protein</fullName>
    </submittedName>
</protein>
<keyword evidence="4" id="KW-1185">Reference proteome</keyword>
<keyword evidence="2" id="KW-0732">Signal</keyword>
<feature type="signal peptide" evidence="2">
    <location>
        <begin position="1"/>
        <end position="18"/>
    </location>
</feature>
<evidence type="ECO:0000313" key="4">
    <source>
        <dbReference type="Proteomes" id="UP001353858"/>
    </source>
</evidence>
<comment type="caution">
    <text evidence="3">The sequence shown here is derived from an EMBL/GenBank/DDBJ whole genome shotgun (WGS) entry which is preliminary data.</text>
</comment>
<keyword evidence="1" id="KW-0472">Membrane</keyword>
<evidence type="ECO:0000256" key="2">
    <source>
        <dbReference type="SAM" id="SignalP"/>
    </source>
</evidence>
<sequence>MFVLKTIVILLSVVWVVPDHNVAKRWWFGKKKSTIPPPTSKISTPTTTEKPPKVIPISEIPNFDFPINPIDIIVSELLTAANETLRLEPTTEAPIATTTAKTGFMNFVRTGFKDIPILNVLQDTLVKTVDNVVDLPENLVNGIKTGNPLNIVKTAVKVLPLVDEDVVDKGFDILQDQIVNLPGTMVEGVKQGVNFLNNTIGGTGSVLKNVVDPVSSLVGLGLDKTVDLLNMTGHVVGKVVKPVGDLAVNVLNTTFTGTGGIVGDVTDTASDTVSALSPATLISSLLSTLGLPLFIIIAIVVIAATIACLACCVVGVCRCLKNKEKKSYPPYTPGKNSNAEDAQKLLP</sequence>
<organism evidence="3 4">
    <name type="scientific">Aquatica leii</name>
    <dbReference type="NCBI Taxonomy" id="1421715"/>
    <lineage>
        <taxon>Eukaryota</taxon>
        <taxon>Metazoa</taxon>
        <taxon>Ecdysozoa</taxon>
        <taxon>Arthropoda</taxon>
        <taxon>Hexapoda</taxon>
        <taxon>Insecta</taxon>
        <taxon>Pterygota</taxon>
        <taxon>Neoptera</taxon>
        <taxon>Endopterygota</taxon>
        <taxon>Coleoptera</taxon>
        <taxon>Polyphaga</taxon>
        <taxon>Elateriformia</taxon>
        <taxon>Elateroidea</taxon>
        <taxon>Lampyridae</taxon>
        <taxon>Luciolinae</taxon>
        <taxon>Aquatica</taxon>
    </lineage>
</organism>
<dbReference type="Proteomes" id="UP001353858">
    <property type="component" value="Unassembled WGS sequence"/>
</dbReference>
<dbReference type="EMBL" id="JARPUR010000007">
    <property type="protein sequence ID" value="KAK4872655.1"/>
    <property type="molecule type" value="Genomic_DNA"/>
</dbReference>
<accession>A0AAN7SN85</accession>
<dbReference type="AlphaFoldDB" id="A0AAN7SN85"/>
<name>A0AAN7SN85_9COLE</name>
<feature type="transmembrane region" description="Helical" evidence="1">
    <location>
        <begin position="291"/>
        <end position="317"/>
    </location>
</feature>
<keyword evidence="1" id="KW-0812">Transmembrane</keyword>
<reference evidence="4" key="1">
    <citation type="submission" date="2023-01" db="EMBL/GenBank/DDBJ databases">
        <title>Key to firefly adult light organ development and bioluminescence: homeobox transcription factors regulate luciferase expression and transportation to peroxisome.</title>
        <authorList>
            <person name="Fu X."/>
        </authorList>
    </citation>
    <scope>NUCLEOTIDE SEQUENCE [LARGE SCALE GENOMIC DNA]</scope>
</reference>
<evidence type="ECO:0000313" key="3">
    <source>
        <dbReference type="EMBL" id="KAK4872655.1"/>
    </source>
</evidence>
<evidence type="ECO:0000256" key="1">
    <source>
        <dbReference type="SAM" id="Phobius"/>
    </source>
</evidence>
<proteinExistence type="predicted"/>
<feature type="chain" id="PRO_5042948146" evidence="2">
    <location>
        <begin position="19"/>
        <end position="347"/>
    </location>
</feature>